<keyword evidence="1" id="KW-0732">Signal</keyword>
<dbReference type="OrthoDB" id="8395902at2"/>
<dbReference type="EMBL" id="RJTJ01000009">
    <property type="protein sequence ID" value="RUM06405.1"/>
    <property type="molecule type" value="Genomic_DNA"/>
</dbReference>
<feature type="signal peptide" evidence="1">
    <location>
        <begin position="1"/>
        <end position="23"/>
    </location>
</feature>
<dbReference type="PROSITE" id="PS51257">
    <property type="entry name" value="PROKAR_LIPOPROTEIN"/>
    <property type="match status" value="1"/>
</dbReference>
<evidence type="ECO:0008006" key="4">
    <source>
        <dbReference type="Google" id="ProtNLM"/>
    </source>
</evidence>
<reference evidence="2 3" key="1">
    <citation type="submission" date="2018-11" db="EMBL/GenBank/DDBJ databases">
        <title>Rhizobium chutanense sp. nov., isolated from root nodules of Phaseolus vulgaris in China.</title>
        <authorList>
            <person name="Huo Y."/>
        </authorList>
    </citation>
    <scope>NUCLEOTIDE SEQUENCE [LARGE SCALE GENOMIC DNA]</scope>
    <source>
        <strain evidence="2 3">C16</strain>
    </source>
</reference>
<dbReference type="AlphaFoldDB" id="A0A3S0SI06"/>
<name>A0A3S0SI06_9HYPH</name>
<proteinExistence type="predicted"/>
<evidence type="ECO:0000313" key="2">
    <source>
        <dbReference type="EMBL" id="RUM06405.1"/>
    </source>
</evidence>
<evidence type="ECO:0000256" key="1">
    <source>
        <dbReference type="SAM" id="SignalP"/>
    </source>
</evidence>
<comment type="caution">
    <text evidence="2">The sequence shown here is derived from an EMBL/GenBank/DDBJ whole genome shotgun (WGS) entry which is preliminary data.</text>
</comment>
<accession>A0A3S0SI06</accession>
<gene>
    <name evidence="2" type="ORF">EFR84_12305</name>
</gene>
<protein>
    <recommendedName>
        <fullName evidence="4">Lipoprotein</fullName>
    </recommendedName>
</protein>
<dbReference type="Proteomes" id="UP000278081">
    <property type="component" value="Unassembled WGS sequence"/>
</dbReference>
<organism evidence="2 3">
    <name type="scientific">Rhizobium chutanense</name>
    <dbReference type="NCBI Taxonomy" id="2035448"/>
    <lineage>
        <taxon>Bacteria</taxon>
        <taxon>Pseudomonadati</taxon>
        <taxon>Pseudomonadota</taxon>
        <taxon>Alphaproteobacteria</taxon>
        <taxon>Hyphomicrobiales</taxon>
        <taxon>Rhizobiaceae</taxon>
        <taxon>Rhizobium/Agrobacterium group</taxon>
        <taxon>Rhizobium</taxon>
    </lineage>
</organism>
<sequence length="176" mass="19292">MDAKRRALIAALLGVMLIGCSTTNDGSKQQAAPKPTGPETIEPAVAAFRDICFGYSAPYTQGYAAAARYGVKAFQTKQGSSFISGKYTYSEGTSDDKSLIVRINPDGLCVTKYRRHPGMADDETIERQFANLIKTKYPDAFKMGDLGHEYHVTINGKRTSFAFFLDSDGYVQFMSP</sequence>
<dbReference type="RefSeq" id="WP_126909140.1">
    <property type="nucleotide sequence ID" value="NZ_ML133756.1"/>
</dbReference>
<feature type="chain" id="PRO_5018715212" description="Lipoprotein" evidence="1">
    <location>
        <begin position="24"/>
        <end position="176"/>
    </location>
</feature>
<evidence type="ECO:0000313" key="3">
    <source>
        <dbReference type="Proteomes" id="UP000278081"/>
    </source>
</evidence>